<dbReference type="EMBL" id="FOSL01000008">
    <property type="protein sequence ID" value="SFK56895.1"/>
    <property type="molecule type" value="Genomic_DNA"/>
</dbReference>
<dbReference type="AlphaFoldDB" id="A0A1I4AK75"/>
<name>A0A1I4AK75_9HYPH</name>
<proteinExistence type="predicted"/>
<dbReference type="NCBIfam" id="TIGR01563">
    <property type="entry name" value="gp16_SPP1"/>
    <property type="match status" value="1"/>
</dbReference>
<dbReference type="Pfam" id="PF05521">
    <property type="entry name" value="Phage_HCP"/>
    <property type="match status" value="1"/>
</dbReference>
<dbReference type="InterPro" id="IPR008767">
    <property type="entry name" value="Phage_SPP1_head-tail_adaptor"/>
</dbReference>
<sequence length="111" mass="12123">MRSVLLDPGALRHELTLQAATPTADGLGGHAETWNEIASVFGLIEPVSANSIVRGDQALETVTHRITIRKRDGILSGMRFVKGTRVFAIVTIHDPDESGRYLVCRTREDGL</sequence>
<organism evidence="1 2">
    <name type="scientific">Neomesorhizobium albiziae</name>
    <dbReference type="NCBI Taxonomy" id="335020"/>
    <lineage>
        <taxon>Bacteria</taxon>
        <taxon>Pseudomonadati</taxon>
        <taxon>Pseudomonadota</taxon>
        <taxon>Alphaproteobacteria</taxon>
        <taxon>Hyphomicrobiales</taxon>
        <taxon>Phyllobacteriaceae</taxon>
        <taxon>Neomesorhizobium</taxon>
    </lineage>
</organism>
<dbReference type="Proteomes" id="UP000323300">
    <property type="component" value="Unassembled WGS sequence"/>
</dbReference>
<protein>
    <submittedName>
        <fullName evidence="1">Phage head-tail adaptor, putative, SPP1 family</fullName>
    </submittedName>
</protein>
<dbReference type="InterPro" id="IPR038666">
    <property type="entry name" value="SSP1_head-tail_sf"/>
</dbReference>
<gene>
    <name evidence="1" type="ORF">SAMN04488498_108127</name>
</gene>
<evidence type="ECO:0000313" key="2">
    <source>
        <dbReference type="Proteomes" id="UP000323300"/>
    </source>
</evidence>
<dbReference type="Gene3D" id="2.40.10.270">
    <property type="entry name" value="Bacteriophage SPP1 head-tail adaptor protein"/>
    <property type="match status" value="1"/>
</dbReference>
<keyword evidence="2" id="KW-1185">Reference proteome</keyword>
<dbReference type="RefSeq" id="WP_149760940.1">
    <property type="nucleotide sequence ID" value="NZ_BSPE01000048.1"/>
</dbReference>
<reference evidence="1 2" key="1">
    <citation type="submission" date="2016-10" db="EMBL/GenBank/DDBJ databases">
        <authorList>
            <person name="Varghese N."/>
            <person name="Submissions S."/>
        </authorList>
    </citation>
    <scope>NUCLEOTIDE SEQUENCE [LARGE SCALE GENOMIC DNA]</scope>
    <source>
        <strain evidence="1 2">DSM 21822</strain>
    </source>
</reference>
<dbReference type="OrthoDB" id="7570189at2"/>
<accession>A0A1I4AK75</accession>
<evidence type="ECO:0000313" key="1">
    <source>
        <dbReference type="EMBL" id="SFK56895.1"/>
    </source>
</evidence>